<dbReference type="AlphaFoldDB" id="A0A9D2D1U5"/>
<dbReference type="InterPro" id="IPR028098">
    <property type="entry name" value="Glyco_trans_4-like_N"/>
</dbReference>
<accession>A0A9D2D1U5</accession>
<dbReference type="PANTHER" id="PTHR45947:SF3">
    <property type="entry name" value="SULFOQUINOVOSYL TRANSFERASE SQD2"/>
    <property type="match status" value="1"/>
</dbReference>
<protein>
    <submittedName>
        <fullName evidence="3">Glycosyltransferase family 4 protein</fullName>
    </submittedName>
</protein>
<sequence>MKKRALIISTICGFLWQFEKNDVRLLQENGYEIHYASNFGNPVYTYDKNAYDRMGIITHHIPIQKSPGCWKENRKALKVLTEIIKKENIQLIHCHTPMGGVLGRLAGKRAGTGVYVIYTAHGFHFYQGAPRKNWLFYFRAEKFLARMTDGIVTINQEDYENARKFHMKKNGKVYKIPGVGLDLKKFFPRKNKRAEIRMKYSIPEDAFCMVTAANLDPEKNHDTVLKALAQRNDKQIYYVICGNGPEKQRLQDLTKQYGLEGQVYFLGFQEHMEDVLQAADVFVFPSLREGLGMAALEALACGIPVIAADNRGTREYVENGKNGFLCEGANVYHYAQAIKKLKENPDLREKMGEAGCETAQRFALSQTELVMRQVYRDAERSDERYEWNTDQYHHGSVQSKSV</sequence>
<gene>
    <name evidence="3" type="ORF">IAA08_03370</name>
</gene>
<comment type="caution">
    <text evidence="3">The sequence shown here is derived from an EMBL/GenBank/DDBJ whole genome shotgun (WGS) entry which is preliminary data.</text>
</comment>
<evidence type="ECO:0000259" key="2">
    <source>
        <dbReference type="Pfam" id="PF13439"/>
    </source>
</evidence>
<dbReference type="PANTHER" id="PTHR45947">
    <property type="entry name" value="SULFOQUINOVOSYL TRANSFERASE SQD2"/>
    <property type="match status" value="1"/>
</dbReference>
<feature type="domain" description="Glycosyl transferase family 1" evidence="1">
    <location>
        <begin position="193"/>
        <end position="355"/>
    </location>
</feature>
<reference evidence="3" key="1">
    <citation type="journal article" date="2021" name="PeerJ">
        <title>Extensive microbial diversity within the chicken gut microbiome revealed by metagenomics and culture.</title>
        <authorList>
            <person name="Gilroy R."/>
            <person name="Ravi A."/>
            <person name="Getino M."/>
            <person name="Pursley I."/>
            <person name="Horton D.L."/>
            <person name="Alikhan N.F."/>
            <person name="Baker D."/>
            <person name="Gharbi K."/>
            <person name="Hall N."/>
            <person name="Watson M."/>
            <person name="Adriaenssens E.M."/>
            <person name="Foster-Nyarko E."/>
            <person name="Jarju S."/>
            <person name="Secka A."/>
            <person name="Antonio M."/>
            <person name="Oren A."/>
            <person name="Chaudhuri R.R."/>
            <person name="La Ragione R."/>
            <person name="Hildebrand F."/>
            <person name="Pallen M.J."/>
        </authorList>
    </citation>
    <scope>NUCLEOTIDE SEQUENCE</scope>
    <source>
        <strain evidence="3">CHK192-9172</strain>
    </source>
</reference>
<dbReference type="CDD" id="cd03808">
    <property type="entry name" value="GT4_CapM-like"/>
    <property type="match status" value="1"/>
</dbReference>
<dbReference type="SUPFAM" id="SSF53756">
    <property type="entry name" value="UDP-Glycosyltransferase/glycogen phosphorylase"/>
    <property type="match status" value="1"/>
</dbReference>
<dbReference type="InterPro" id="IPR001296">
    <property type="entry name" value="Glyco_trans_1"/>
</dbReference>
<reference evidence="3" key="2">
    <citation type="submission" date="2021-04" db="EMBL/GenBank/DDBJ databases">
        <authorList>
            <person name="Gilroy R."/>
        </authorList>
    </citation>
    <scope>NUCLEOTIDE SEQUENCE</scope>
    <source>
        <strain evidence="3">CHK192-9172</strain>
    </source>
</reference>
<feature type="domain" description="Glycosyltransferase subfamily 4-like N-terminal" evidence="2">
    <location>
        <begin position="24"/>
        <end position="176"/>
    </location>
</feature>
<dbReference type="Gene3D" id="3.40.50.2000">
    <property type="entry name" value="Glycogen Phosphorylase B"/>
    <property type="match status" value="2"/>
</dbReference>
<evidence type="ECO:0000313" key="4">
    <source>
        <dbReference type="Proteomes" id="UP000824024"/>
    </source>
</evidence>
<dbReference type="InterPro" id="IPR050194">
    <property type="entry name" value="Glycosyltransferase_grp1"/>
</dbReference>
<dbReference type="Pfam" id="PF13439">
    <property type="entry name" value="Glyco_transf_4"/>
    <property type="match status" value="1"/>
</dbReference>
<dbReference type="GO" id="GO:0016757">
    <property type="term" value="F:glycosyltransferase activity"/>
    <property type="evidence" value="ECO:0007669"/>
    <property type="project" value="InterPro"/>
</dbReference>
<name>A0A9D2D1U5_9FIRM</name>
<dbReference type="EMBL" id="DXCH01000092">
    <property type="protein sequence ID" value="HIZ06960.1"/>
    <property type="molecule type" value="Genomic_DNA"/>
</dbReference>
<organism evidence="3 4">
    <name type="scientific">Candidatus Eubacterium avistercoris</name>
    <dbReference type="NCBI Taxonomy" id="2838567"/>
    <lineage>
        <taxon>Bacteria</taxon>
        <taxon>Bacillati</taxon>
        <taxon>Bacillota</taxon>
        <taxon>Clostridia</taxon>
        <taxon>Eubacteriales</taxon>
        <taxon>Eubacteriaceae</taxon>
        <taxon>Eubacterium</taxon>
    </lineage>
</organism>
<evidence type="ECO:0000259" key="1">
    <source>
        <dbReference type="Pfam" id="PF00534"/>
    </source>
</evidence>
<dbReference type="Pfam" id="PF00534">
    <property type="entry name" value="Glycos_transf_1"/>
    <property type="match status" value="1"/>
</dbReference>
<evidence type="ECO:0000313" key="3">
    <source>
        <dbReference type="EMBL" id="HIZ06960.1"/>
    </source>
</evidence>
<dbReference type="Proteomes" id="UP000824024">
    <property type="component" value="Unassembled WGS sequence"/>
</dbReference>
<proteinExistence type="predicted"/>